<evidence type="ECO:0000259" key="10">
    <source>
        <dbReference type="PROSITE" id="PS50011"/>
    </source>
</evidence>
<reference evidence="12" key="4">
    <citation type="journal article" date="2015" name="G3 (Bethesda)">
        <title>Genome sequences of three phytopathogenic species of the Magnaporthaceae family of fungi.</title>
        <authorList>
            <person name="Okagaki L.H."/>
            <person name="Nunes C.C."/>
            <person name="Sailsbery J."/>
            <person name="Clay B."/>
            <person name="Brown D."/>
            <person name="John T."/>
            <person name="Oh Y."/>
            <person name="Young N."/>
            <person name="Fitzgerald M."/>
            <person name="Haas B.J."/>
            <person name="Zeng Q."/>
            <person name="Young S."/>
            <person name="Adiconis X."/>
            <person name="Fan L."/>
            <person name="Levin J.Z."/>
            <person name="Mitchell T.K."/>
            <person name="Okubara P.A."/>
            <person name="Farman M.L."/>
            <person name="Kohn L.M."/>
            <person name="Birren B."/>
            <person name="Ma L.-J."/>
            <person name="Dean R.A."/>
        </authorList>
    </citation>
    <scope>NUCLEOTIDE SEQUENCE</scope>
    <source>
        <strain evidence="12">R3-111a-1</strain>
    </source>
</reference>
<evidence type="ECO:0000256" key="2">
    <source>
        <dbReference type="ARBA" id="ARBA00022527"/>
    </source>
</evidence>
<evidence type="ECO:0000256" key="8">
    <source>
        <dbReference type="ARBA" id="ARBA00048679"/>
    </source>
</evidence>
<evidence type="ECO:0000313" key="13">
    <source>
        <dbReference type="Proteomes" id="UP000006039"/>
    </source>
</evidence>
<dbReference type="InterPro" id="IPR000719">
    <property type="entry name" value="Prot_kinase_dom"/>
</dbReference>
<feature type="domain" description="Protein kinase" evidence="10">
    <location>
        <begin position="239"/>
        <end position="511"/>
    </location>
</feature>
<sequence length="526" mass="57996">MDHRPINPDTLFHLVPKNLFAKGALYQKDNNRYASQSGDGQLGLEVGFHVPANLYSCGIITLGTHGDLMLTSRWDSFLFVTGLRLLTIPPFSTARDVIVRIHAAFEYDTESHLIFLVDLSGPAAGSPVRLGEHSDFGNISPPPPITQPKHITYGIEYTVWVASLEFKLVWRTLSGEIGANSNLLAQLALDSYKRFKARRKRARSPDCPTEPETQEFDSQDSTPLRSTKKPRLDDVVELHQELTGADESAFGVIYQTVDMHTGRVVVLKKVASTCDVGSLPHVRVAATADFTFHPSEPLTIGNRNTSSNCLGCHGLETMDPEIFLPFCDGSLEGLLPNPEARAGVYKALSQQMLSALDYLHHKKFIHRNIKPDNIFFSHLPGINQFLFQLADFGLGLSHPSADYTAGYCTYFAPESVPEVSGIDEPQSHKSDIWSLAATLLAWLGRFPPPQISTDPYQQALSNFHAVLSEAEVCHVIKAMAKKHPDERPIAAQLLIRFFDGRGLTPRLQPLLAINPLAGQGAFGRGP</sequence>
<accession>J3NSW8</accession>
<reference evidence="12" key="5">
    <citation type="submission" date="2018-04" db="UniProtKB">
        <authorList>
            <consortium name="EnsemblFungi"/>
        </authorList>
    </citation>
    <scope>IDENTIFICATION</scope>
    <source>
        <strain evidence="12">R3-111a-1</strain>
    </source>
</reference>
<evidence type="ECO:0000256" key="7">
    <source>
        <dbReference type="ARBA" id="ARBA00047899"/>
    </source>
</evidence>
<keyword evidence="6" id="KW-0067">ATP-binding</keyword>
<comment type="catalytic activity">
    <reaction evidence="7">
        <text>L-threonyl-[protein] + ATP = O-phospho-L-threonyl-[protein] + ADP + H(+)</text>
        <dbReference type="Rhea" id="RHEA:46608"/>
        <dbReference type="Rhea" id="RHEA-COMP:11060"/>
        <dbReference type="Rhea" id="RHEA-COMP:11605"/>
        <dbReference type="ChEBI" id="CHEBI:15378"/>
        <dbReference type="ChEBI" id="CHEBI:30013"/>
        <dbReference type="ChEBI" id="CHEBI:30616"/>
        <dbReference type="ChEBI" id="CHEBI:61977"/>
        <dbReference type="ChEBI" id="CHEBI:456216"/>
        <dbReference type="EC" id="2.7.11.1"/>
    </reaction>
</comment>
<dbReference type="OrthoDB" id="4062651at2759"/>
<keyword evidence="2" id="KW-0723">Serine/threonine-protein kinase</keyword>
<dbReference type="PANTHER" id="PTHR24361">
    <property type="entry name" value="MITOGEN-ACTIVATED KINASE KINASE KINASE"/>
    <property type="match status" value="1"/>
</dbReference>
<evidence type="ECO:0000256" key="5">
    <source>
        <dbReference type="ARBA" id="ARBA00022777"/>
    </source>
</evidence>
<dbReference type="PANTHER" id="PTHR24361:SF433">
    <property type="entry name" value="PROTEIN KINASE DOMAIN-CONTAINING PROTEIN"/>
    <property type="match status" value="1"/>
</dbReference>
<evidence type="ECO:0000256" key="6">
    <source>
        <dbReference type="ARBA" id="ARBA00022840"/>
    </source>
</evidence>
<dbReference type="EMBL" id="GL385396">
    <property type="protein sequence ID" value="EJT79281.1"/>
    <property type="molecule type" value="Genomic_DNA"/>
</dbReference>
<dbReference type="STRING" id="644352.J3NSW8"/>
<dbReference type="EnsemblFungi" id="EJT79281">
    <property type="protein sequence ID" value="EJT79281"/>
    <property type="gene ID" value="GGTG_04367"/>
</dbReference>
<keyword evidence="3" id="KW-0808">Transferase</keyword>
<dbReference type="Gene3D" id="1.10.510.10">
    <property type="entry name" value="Transferase(Phosphotransferase) domain 1"/>
    <property type="match status" value="1"/>
</dbReference>
<evidence type="ECO:0000256" key="1">
    <source>
        <dbReference type="ARBA" id="ARBA00012513"/>
    </source>
</evidence>
<protein>
    <recommendedName>
        <fullName evidence="1">non-specific serine/threonine protein kinase</fullName>
        <ecNumber evidence="1">2.7.11.1</ecNumber>
    </recommendedName>
</protein>
<evidence type="ECO:0000313" key="11">
    <source>
        <dbReference type="EMBL" id="EJT79281.1"/>
    </source>
</evidence>
<name>J3NSW8_GAET3</name>
<dbReference type="EC" id="2.7.11.1" evidence="1"/>
<dbReference type="InterPro" id="IPR053235">
    <property type="entry name" value="Ser_Thr_kinase"/>
</dbReference>
<dbReference type="HOGENOM" id="CLU_029466_0_0_1"/>
<dbReference type="GO" id="GO:0005737">
    <property type="term" value="C:cytoplasm"/>
    <property type="evidence" value="ECO:0007669"/>
    <property type="project" value="TreeGrafter"/>
</dbReference>
<evidence type="ECO:0000256" key="3">
    <source>
        <dbReference type="ARBA" id="ARBA00022679"/>
    </source>
</evidence>
<dbReference type="VEuPathDB" id="FungiDB:GGTG_04367"/>
<keyword evidence="13" id="KW-1185">Reference proteome</keyword>
<evidence type="ECO:0000256" key="9">
    <source>
        <dbReference type="SAM" id="MobiDB-lite"/>
    </source>
</evidence>
<keyword evidence="5 11" id="KW-0418">Kinase</keyword>
<dbReference type="AlphaFoldDB" id="J3NSW8"/>
<dbReference type="GO" id="GO:0004674">
    <property type="term" value="F:protein serine/threonine kinase activity"/>
    <property type="evidence" value="ECO:0007669"/>
    <property type="project" value="UniProtKB-KW"/>
</dbReference>
<comment type="catalytic activity">
    <reaction evidence="8">
        <text>L-seryl-[protein] + ATP = O-phospho-L-seryl-[protein] + ADP + H(+)</text>
        <dbReference type="Rhea" id="RHEA:17989"/>
        <dbReference type="Rhea" id="RHEA-COMP:9863"/>
        <dbReference type="Rhea" id="RHEA-COMP:11604"/>
        <dbReference type="ChEBI" id="CHEBI:15378"/>
        <dbReference type="ChEBI" id="CHEBI:29999"/>
        <dbReference type="ChEBI" id="CHEBI:30616"/>
        <dbReference type="ChEBI" id="CHEBI:83421"/>
        <dbReference type="ChEBI" id="CHEBI:456216"/>
        <dbReference type="EC" id="2.7.11.1"/>
    </reaction>
</comment>
<dbReference type="PROSITE" id="PS50011">
    <property type="entry name" value="PROTEIN_KINASE_DOM"/>
    <property type="match status" value="1"/>
</dbReference>
<dbReference type="eggNOG" id="KOG0581">
    <property type="taxonomic scope" value="Eukaryota"/>
</dbReference>
<dbReference type="Proteomes" id="UP000006039">
    <property type="component" value="Unassembled WGS sequence"/>
</dbReference>
<dbReference type="Pfam" id="PF00069">
    <property type="entry name" value="Pkinase"/>
    <property type="match status" value="1"/>
</dbReference>
<keyword evidence="4" id="KW-0547">Nucleotide-binding</keyword>
<dbReference type="GO" id="GO:0005524">
    <property type="term" value="F:ATP binding"/>
    <property type="evidence" value="ECO:0007669"/>
    <property type="project" value="UniProtKB-KW"/>
</dbReference>
<organism evidence="11">
    <name type="scientific">Gaeumannomyces tritici (strain R3-111a-1)</name>
    <name type="common">Wheat and barley take-all root rot fungus</name>
    <name type="synonym">Gaeumannomyces graminis var. tritici</name>
    <dbReference type="NCBI Taxonomy" id="644352"/>
    <lineage>
        <taxon>Eukaryota</taxon>
        <taxon>Fungi</taxon>
        <taxon>Dikarya</taxon>
        <taxon>Ascomycota</taxon>
        <taxon>Pezizomycotina</taxon>
        <taxon>Sordariomycetes</taxon>
        <taxon>Sordariomycetidae</taxon>
        <taxon>Magnaporthales</taxon>
        <taxon>Magnaporthaceae</taxon>
        <taxon>Gaeumannomyces</taxon>
    </lineage>
</organism>
<evidence type="ECO:0000313" key="12">
    <source>
        <dbReference type="EnsemblFungi" id="EJT79281"/>
    </source>
</evidence>
<dbReference type="CDD" id="cd00180">
    <property type="entry name" value="PKc"/>
    <property type="match status" value="1"/>
</dbReference>
<feature type="region of interest" description="Disordered" evidence="9">
    <location>
        <begin position="200"/>
        <end position="231"/>
    </location>
</feature>
<proteinExistence type="predicted"/>
<dbReference type="GeneID" id="20344825"/>
<dbReference type="RefSeq" id="XP_009220426.1">
    <property type="nucleotide sequence ID" value="XM_009222162.1"/>
</dbReference>
<dbReference type="SUPFAM" id="SSF56112">
    <property type="entry name" value="Protein kinase-like (PK-like)"/>
    <property type="match status" value="1"/>
</dbReference>
<reference evidence="13" key="1">
    <citation type="submission" date="2010-07" db="EMBL/GenBank/DDBJ databases">
        <title>The genome sequence of Gaeumannomyces graminis var. tritici strain R3-111a-1.</title>
        <authorList>
            <consortium name="The Broad Institute Genome Sequencing Platform"/>
            <person name="Ma L.-J."/>
            <person name="Dead R."/>
            <person name="Young S."/>
            <person name="Zeng Q."/>
            <person name="Koehrsen M."/>
            <person name="Alvarado L."/>
            <person name="Berlin A."/>
            <person name="Chapman S.B."/>
            <person name="Chen Z."/>
            <person name="Freedman E."/>
            <person name="Gellesch M."/>
            <person name="Goldberg J."/>
            <person name="Griggs A."/>
            <person name="Gujja S."/>
            <person name="Heilman E.R."/>
            <person name="Heiman D."/>
            <person name="Hepburn T."/>
            <person name="Howarth C."/>
            <person name="Jen D."/>
            <person name="Larson L."/>
            <person name="Mehta T."/>
            <person name="Neiman D."/>
            <person name="Pearson M."/>
            <person name="Roberts A."/>
            <person name="Saif S."/>
            <person name="Shea T."/>
            <person name="Shenoy N."/>
            <person name="Sisk P."/>
            <person name="Stolte C."/>
            <person name="Sykes S."/>
            <person name="Walk T."/>
            <person name="White J."/>
            <person name="Yandava C."/>
            <person name="Haas B."/>
            <person name="Nusbaum C."/>
            <person name="Birren B."/>
        </authorList>
    </citation>
    <scope>NUCLEOTIDE SEQUENCE [LARGE SCALE GENOMIC DNA]</scope>
    <source>
        <strain evidence="13">R3-111a-1</strain>
    </source>
</reference>
<reference evidence="11" key="2">
    <citation type="submission" date="2010-07" db="EMBL/GenBank/DDBJ databases">
        <authorList>
            <consortium name="The Broad Institute Genome Sequencing Platform"/>
            <consortium name="Broad Institute Genome Sequencing Center for Infectious Disease"/>
            <person name="Ma L.-J."/>
            <person name="Dead R."/>
            <person name="Young S."/>
            <person name="Zeng Q."/>
            <person name="Koehrsen M."/>
            <person name="Alvarado L."/>
            <person name="Berlin A."/>
            <person name="Chapman S.B."/>
            <person name="Chen Z."/>
            <person name="Freedman E."/>
            <person name="Gellesch M."/>
            <person name="Goldberg J."/>
            <person name="Griggs A."/>
            <person name="Gujja S."/>
            <person name="Heilman E.R."/>
            <person name="Heiman D."/>
            <person name="Hepburn T."/>
            <person name="Howarth C."/>
            <person name="Jen D."/>
            <person name="Larson L."/>
            <person name="Mehta T."/>
            <person name="Neiman D."/>
            <person name="Pearson M."/>
            <person name="Roberts A."/>
            <person name="Saif S."/>
            <person name="Shea T."/>
            <person name="Shenoy N."/>
            <person name="Sisk P."/>
            <person name="Stolte C."/>
            <person name="Sykes S."/>
            <person name="Walk T."/>
            <person name="White J."/>
            <person name="Yandava C."/>
            <person name="Haas B."/>
            <person name="Nusbaum C."/>
            <person name="Birren B."/>
        </authorList>
    </citation>
    <scope>NUCLEOTIDE SEQUENCE</scope>
    <source>
        <strain evidence="11">R3-111a-1</strain>
    </source>
</reference>
<reference evidence="11" key="3">
    <citation type="submission" date="2010-09" db="EMBL/GenBank/DDBJ databases">
        <title>Annotation of Gaeumannomyces graminis var. tritici R3-111a-1.</title>
        <authorList>
            <consortium name="The Broad Institute Genome Sequencing Platform"/>
            <person name="Ma L.-J."/>
            <person name="Dead R."/>
            <person name="Young S.K."/>
            <person name="Zeng Q."/>
            <person name="Gargeya S."/>
            <person name="Fitzgerald M."/>
            <person name="Haas B."/>
            <person name="Abouelleil A."/>
            <person name="Alvarado L."/>
            <person name="Arachchi H.M."/>
            <person name="Berlin A."/>
            <person name="Brown A."/>
            <person name="Chapman S.B."/>
            <person name="Chen Z."/>
            <person name="Dunbar C."/>
            <person name="Freedman E."/>
            <person name="Gearin G."/>
            <person name="Gellesch M."/>
            <person name="Goldberg J."/>
            <person name="Griggs A."/>
            <person name="Gujja S."/>
            <person name="Heiman D."/>
            <person name="Howarth C."/>
            <person name="Larson L."/>
            <person name="Lui A."/>
            <person name="MacDonald P.J.P."/>
            <person name="Mehta T."/>
            <person name="Montmayeur A."/>
            <person name="Murphy C."/>
            <person name="Neiman D."/>
            <person name="Pearson M."/>
            <person name="Priest M."/>
            <person name="Roberts A."/>
            <person name="Saif S."/>
            <person name="Shea T."/>
            <person name="Shenoy N."/>
            <person name="Sisk P."/>
            <person name="Stolte C."/>
            <person name="Sykes S."/>
            <person name="Yandava C."/>
            <person name="Wortman J."/>
            <person name="Nusbaum C."/>
            <person name="Birren B."/>
        </authorList>
    </citation>
    <scope>NUCLEOTIDE SEQUENCE</scope>
    <source>
        <strain evidence="11">R3-111a-1</strain>
    </source>
</reference>
<evidence type="ECO:0000256" key="4">
    <source>
        <dbReference type="ARBA" id="ARBA00022741"/>
    </source>
</evidence>
<gene>
    <name evidence="12" type="primary">20344825</name>
    <name evidence="11" type="ORF">GGTG_04367</name>
</gene>
<dbReference type="InterPro" id="IPR011009">
    <property type="entry name" value="Kinase-like_dom_sf"/>
</dbReference>